<evidence type="ECO:0000313" key="2">
    <source>
        <dbReference type="EMBL" id="MBM9467378.1"/>
    </source>
</evidence>
<accession>A0A939BWB5</accession>
<dbReference type="Gene3D" id="3.40.50.10320">
    <property type="entry name" value="LmbE-like"/>
    <property type="match status" value="1"/>
</dbReference>
<dbReference type="InterPro" id="IPR003737">
    <property type="entry name" value="GlcNAc_PI_deacetylase-related"/>
</dbReference>
<evidence type="ECO:0000313" key="3">
    <source>
        <dbReference type="Proteomes" id="UP000663792"/>
    </source>
</evidence>
<keyword evidence="1" id="KW-0862">Zinc</keyword>
<protein>
    <submittedName>
        <fullName evidence="2">PIG-L family deacetylase</fullName>
    </submittedName>
</protein>
<dbReference type="Pfam" id="PF02585">
    <property type="entry name" value="PIG-L"/>
    <property type="match status" value="1"/>
</dbReference>
<keyword evidence="3" id="KW-1185">Reference proteome</keyword>
<dbReference type="AlphaFoldDB" id="A0A939BWB5"/>
<dbReference type="PANTHER" id="PTHR12993">
    <property type="entry name" value="N-ACETYLGLUCOSAMINYL-PHOSPHATIDYLINOSITOL DE-N-ACETYLASE-RELATED"/>
    <property type="match status" value="1"/>
</dbReference>
<name>A0A939BWB5_9ACTN</name>
<reference evidence="2" key="1">
    <citation type="submission" date="2021-01" db="EMBL/GenBank/DDBJ databases">
        <title>YIM 132084 draft genome.</title>
        <authorList>
            <person name="An D."/>
        </authorList>
    </citation>
    <scope>NUCLEOTIDE SEQUENCE</scope>
    <source>
        <strain evidence="2">YIM 132084</strain>
    </source>
</reference>
<comment type="caution">
    <text evidence="2">The sequence shown here is derived from an EMBL/GenBank/DDBJ whole genome shotgun (WGS) entry which is preliminary data.</text>
</comment>
<dbReference type="EMBL" id="JAERWK010000010">
    <property type="protein sequence ID" value="MBM9467378.1"/>
    <property type="molecule type" value="Genomic_DNA"/>
</dbReference>
<dbReference type="GO" id="GO:0016137">
    <property type="term" value="P:glycoside metabolic process"/>
    <property type="evidence" value="ECO:0007669"/>
    <property type="project" value="UniProtKB-ARBA"/>
</dbReference>
<dbReference type="PANTHER" id="PTHR12993:SF28">
    <property type="entry name" value="LMBE FAMILY PROTEIN"/>
    <property type="match status" value="1"/>
</dbReference>
<sequence length="246" mass="26173">MLAALGQGPAYAELPDDWTSALCVAAHPDDLEYGVAAAVATWTDAGKRVTYAMVSSGEAGIGSMDPAVCGPLREQEELDGAALVGVDTVDFLGHADGVIEYGLPLRRDIARAIRTHRPDVVLTAGLDVRPPWGGVDHPDHRAVGLACVDAVRDAANRWVFTDQIAEGLPPWKVRYVLIGATERSTHAVPVGDTLDRGVASLQAHRKYLEGLGPAVPDVEQMLRGMARAFAPRFGGRPCVPVELLEI</sequence>
<evidence type="ECO:0000256" key="1">
    <source>
        <dbReference type="ARBA" id="ARBA00022833"/>
    </source>
</evidence>
<dbReference type="InterPro" id="IPR024078">
    <property type="entry name" value="LmbE-like_dom_sf"/>
</dbReference>
<dbReference type="SUPFAM" id="SSF102588">
    <property type="entry name" value="LmbE-like"/>
    <property type="match status" value="1"/>
</dbReference>
<dbReference type="GO" id="GO:0016811">
    <property type="term" value="F:hydrolase activity, acting on carbon-nitrogen (but not peptide) bonds, in linear amides"/>
    <property type="evidence" value="ECO:0007669"/>
    <property type="project" value="TreeGrafter"/>
</dbReference>
<organism evidence="2 3">
    <name type="scientific">Nakamurella leprariae</name>
    <dbReference type="NCBI Taxonomy" id="2803911"/>
    <lineage>
        <taxon>Bacteria</taxon>
        <taxon>Bacillati</taxon>
        <taxon>Actinomycetota</taxon>
        <taxon>Actinomycetes</taxon>
        <taxon>Nakamurellales</taxon>
        <taxon>Nakamurellaceae</taxon>
        <taxon>Nakamurella</taxon>
    </lineage>
</organism>
<proteinExistence type="predicted"/>
<dbReference type="RefSeq" id="WP_205260455.1">
    <property type="nucleotide sequence ID" value="NZ_JAERWK010000010.1"/>
</dbReference>
<dbReference type="Proteomes" id="UP000663792">
    <property type="component" value="Unassembled WGS sequence"/>
</dbReference>
<gene>
    <name evidence="2" type="ORF">JL106_08805</name>
</gene>